<dbReference type="EMBL" id="HACA01011509">
    <property type="protein sequence ID" value="CDW28870.1"/>
    <property type="molecule type" value="Transcribed_RNA"/>
</dbReference>
<name>A0A0K2TSV9_LEPSM</name>
<sequence>MKQSSVLSENKVVLEIFSNTRFHFFIQKFEVNICVEPLLPLHKNGRETSPVLATVLKACLIEAETLSGCFCCDLAAVLLIHSDINCEFFLSEMRKTLPEFLLPLRKFTIFLSLSNRLSLFCS</sequence>
<proteinExistence type="predicted"/>
<protein>
    <submittedName>
        <fullName evidence="1">Uncharacterized protein</fullName>
    </submittedName>
</protein>
<organism evidence="1">
    <name type="scientific">Lepeophtheirus salmonis</name>
    <name type="common">Salmon louse</name>
    <name type="synonym">Caligus salmonis</name>
    <dbReference type="NCBI Taxonomy" id="72036"/>
    <lineage>
        <taxon>Eukaryota</taxon>
        <taxon>Metazoa</taxon>
        <taxon>Ecdysozoa</taxon>
        <taxon>Arthropoda</taxon>
        <taxon>Crustacea</taxon>
        <taxon>Multicrustacea</taxon>
        <taxon>Hexanauplia</taxon>
        <taxon>Copepoda</taxon>
        <taxon>Siphonostomatoida</taxon>
        <taxon>Caligidae</taxon>
        <taxon>Lepeophtheirus</taxon>
    </lineage>
</organism>
<accession>A0A0K2TSV9</accession>
<evidence type="ECO:0000313" key="1">
    <source>
        <dbReference type="EMBL" id="CDW28870.1"/>
    </source>
</evidence>
<reference evidence="1" key="1">
    <citation type="submission" date="2014-05" db="EMBL/GenBank/DDBJ databases">
        <authorList>
            <person name="Chronopoulou M."/>
        </authorList>
    </citation>
    <scope>NUCLEOTIDE SEQUENCE</scope>
    <source>
        <tissue evidence="1">Whole organism</tissue>
    </source>
</reference>
<dbReference type="AlphaFoldDB" id="A0A0K2TSV9"/>